<evidence type="ECO:0000259" key="1">
    <source>
        <dbReference type="PROSITE" id="PS51194"/>
    </source>
</evidence>
<evidence type="ECO:0000313" key="2">
    <source>
        <dbReference type="EMBL" id="UXN70932.1"/>
    </source>
</evidence>
<keyword evidence="2" id="KW-0547">Nucleotide-binding</keyword>
<accession>A0ABY6CI08</accession>
<dbReference type="PROSITE" id="PS51194">
    <property type="entry name" value="HELICASE_CTER"/>
    <property type="match status" value="1"/>
</dbReference>
<gene>
    <name evidence="2" type="ORF">N8A98_07015</name>
</gene>
<keyword evidence="2" id="KW-0067">ATP-binding</keyword>
<dbReference type="Proteomes" id="UP001061862">
    <property type="component" value="Chromosome"/>
</dbReference>
<name>A0ABY6CI08_9HYPH</name>
<dbReference type="RefSeq" id="WP_262170231.1">
    <property type="nucleotide sequence ID" value="NZ_CP104965.1"/>
</dbReference>
<dbReference type="SUPFAM" id="SSF52540">
    <property type="entry name" value="P-loop containing nucleoside triphosphate hydrolases"/>
    <property type="match status" value="1"/>
</dbReference>
<proteinExistence type="predicted"/>
<dbReference type="PANTHER" id="PTHR47396:SF1">
    <property type="entry name" value="ATP-DEPENDENT HELICASE IRC3-RELATED"/>
    <property type="match status" value="1"/>
</dbReference>
<dbReference type="InterPro" id="IPR001650">
    <property type="entry name" value="Helicase_C-like"/>
</dbReference>
<dbReference type="PANTHER" id="PTHR47396">
    <property type="entry name" value="TYPE I RESTRICTION ENZYME ECOKI R PROTEIN"/>
    <property type="match status" value="1"/>
</dbReference>
<protein>
    <submittedName>
        <fullName evidence="2">DEAD/DEAH box helicase</fullName>
    </submittedName>
</protein>
<dbReference type="InterPro" id="IPR006935">
    <property type="entry name" value="Helicase/UvrB_N"/>
</dbReference>
<dbReference type="InterPro" id="IPR027417">
    <property type="entry name" value="P-loop_NTPase"/>
</dbReference>
<reference evidence="2 3" key="1">
    <citation type="submission" date="2022-09" db="EMBL/GenBank/DDBJ databases">
        <title>Interaction between co-microsymbionts with complementary sets of symbiotic genes in legume-rhizobium systems.</title>
        <authorList>
            <person name="Safronova V."/>
            <person name="Sazanova A."/>
            <person name="Afonin A."/>
            <person name="Chirak E."/>
        </authorList>
    </citation>
    <scope>NUCLEOTIDE SEQUENCE [LARGE SCALE GENOMIC DNA]</scope>
    <source>
        <strain evidence="2 3">A18/4-1</strain>
    </source>
</reference>
<keyword evidence="3" id="KW-1185">Reference proteome</keyword>
<organism evidence="2 3">
    <name type="scientific">Devosia neptuniae</name>
    <dbReference type="NCBI Taxonomy" id="191302"/>
    <lineage>
        <taxon>Bacteria</taxon>
        <taxon>Pseudomonadati</taxon>
        <taxon>Pseudomonadota</taxon>
        <taxon>Alphaproteobacteria</taxon>
        <taxon>Hyphomicrobiales</taxon>
        <taxon>Devosiaceae</taxon>
        <taxon>Devosia</taxon>
    </lineage>
</organism>
<dbReference type="InterPro" id="IPR050742">
    <property type="entry name" value="Helicase_Restrict-Modif_Enz"/>
</dbReference>
<dbReference type="SMART" id="SM00490">
    <property type="entry name" value="HELICc"/>
    <property type="match status" value="1"/>
</dbReference>
<evidence type="ECO:0000313" key="3">
    <source>
        <dbReference type="Proteomes" id="UP001061862"/>
    </source>
</evidence>
<dbReference type="Pfam" id="PF00271">
    <property type="entry name" value="Helicase_C"/>
    <property type="match status" value="1"/>
</dbReference>
<sequence>MMEARYYQAEAEEAVFDYWGDKPGNPLVVICTGGGKSYVAASIKKRLIDNWPDLRIMNCTHVAELIEQNYLELVSMWPFCPAGIYSAGLGRRDSNSQIIFAGIQTVWNKAVQIGWIDVLMIDEAHLVPPNANTMYGKFIAALRAINPDMKCLGYTATDFRLDSGKLTEGDDALFDDVVYDYDIGRGIADGYLAPLSSKPTATSFDMSGVHRLGGDYKQSEMQAAVDKDEITRAAVAEIVAKGQDRRSWLAFCSGVDHALHVRDEIRSYGITCETITGETPKGERRAILEAYKRYEIRALTNNSVLTTGFNHKGVDLLAFLRPTLSASLYLQMAGRATRPLYAPGMPLDTVEDRLAAIAASPKPSALVLDFAGLVRRHGPVDRVDPKPPGKGSGEAPVKMCPNPVGTGTCDELVHISVMVCPCCGYQFPPSEETKLTATADATPVLSTEKPWSEVVGRAYAYHPPKDPAKPPTVKATFEVAGRKVNKWFCPEHDGYARGDSDRHWTLHQGKRPFPKSVDEFLERAGELMSTTEIQLSYTKNPKYPDIVGYRVGEGGYVTDLPAPANDNEPKGNLASILGRSRAAANDNAAKEKERLRAAAQAFLEDEIPF</sequence>
<feature type="domain" description="Helicase C-terminal" evidence="1">
    <location>
        <begin position="234"/>
        <end position="374"/>
    </location>
</feature>
<dbReference type="GO" id="GO:0004386">
    <property type="term" value="F:helicase activity"/>
    <property type="evidence" value="ECO:0007669"/>
    <property type="project" value="UniProtKB-KW"/>
</dbReference>
<keyword evidence="2" id="KW-0347">Helicase</keyword>
<keyword evidence="2" id="KW-0378">Hydrolase</keyword>
<dbReference type="Pfam" id="PF04851">
    <property type="entry name" value="ResIII"/>
    <property type="match status" value="1"/>
</dbReference>
<dbReference type="Gene3D" id="3.40.50.300">
    <property type="entry name" value="P-loop containing nucleotide triphosphate hydrolases"/>
    <property type="match status" value="2"/>
</dbReference>
<dbReference type="EMBL" id="CP104965">
    <property type="protein sequence ID" value="UXN70932.1"/>
    <property type="molecule type" value="Genomic_DNA"/>
</dbReference>